<dbReference type="EMBL" id="MCFF01000022">
    <property type="protein sequence ID" value="ORZ13814.1"/>
    <property type="molecule type" value="Genomic_DNA"/>
</dbReference>
<comment type="caution">
    <text evidence="2">The sequence shown here is derived from an EMBL/GenBank/DDBJ whole genome shotgun (WGS) entry which is preliminary data.</text>
</comment>
<dbReference type="AlphaFoldDB" id="A0A1Y2GKP3"/>
<proteinExistence type="predicted"/>
<dbReference type="GeneID" id="33566281"/>
<protein>
    <submittedName>
        <fullName evidence="2">Uncharacterized protein</fullName>
    </submittedName>
</protein>
<keyword evidence="3" id="KW-1185">Reference proteome</keyword>
<accession>A0A1Y2GKP3</accession>
<keyword evidence="1" id="KW-0812">Transmembrane</keyword>
<evidence type="ECO:0000313" key="3">
    <source>
        <dbReference type="Proteomes" id="UP000193648"/>
    </source>
</evidence>
<feature type="transmembrane region" description="Helical" evidence="1">
    <location>
        <begin position="20"/>
        <end position="37"/>
    </location>
</feature>
<organism evidence="2 3">
    <name type="scientific">Lobosporangium transversale</name>
    <dbReference type="NCBI Taxonomy" id="64571"/>
    <lineage>
        <taxon>Eukaryota</taxon>
        <taxon>Fungi</taxon>
        <taxon>Fungi incertae sedis</taxon>
        <taxon>Mucoromycota</taxon>
        <taxon>Mortierellomycotina</taxon>
        <taxon>Mortierellomycetes</taxon>
        <taxon>Mortierellales</taxon>
        <taxon>Mortierellaceae</taxon>
        <taxon>Lobosporangium</taxon>
    </lineage>
</organism>
<evidence type="ECO:0000256" key="1">
    <source>
        <dbReference type="SAM" id="Phobius"/>
    </source>
</evidence>
<dbReference type="RefSeq" id="XP_021880598.1">
    <property type="nucleotide sequence ID" value="XM_022024437.1"/>
</dbReference>
<dbReference type="Proteomes" id="UP000193648">
    <property type="component" value="Unassembled WGS sequence"/>
</dbReference>
<evidence type="ECO:0000313" key="2">
    <source>
        <dbReference type="EMBL" id="ORZ13814.1"/>
    </source>
</evidence>
<gene>
    <name evidence="2" type="ORF">BCR41DRAFT_355030</name>
</gene>
<keyword evidence="1" id="KW-0472">Membrane</keyword>
<dbReference type="InParanoid" id="A0A1Y2GKP3"/>
<keyword evidence="1" id="KW-1133">Transmembrane helix</keyword>
<feature type="transmembrane region" description="Helical" evidence="1">
    <location>
        <begin position="43"/>
        <end position="67"/>
    </location>
</feature>
<sequence>MMAGGKKVKRASYPKGSVTMNALSLFAPSIPFLLTFSNLKGLFFARSLQCSSLSLSLSLSLYLPIIFFRGKLAEERMACSKKSHMHIFFNLLQIANPCSVLLHTIPSHPISSQCSFTRHIMNMNILNSKTNLY</sequence>
<name>A0A1Y2GKP3_9FUNG</name>
<reference evidence="2 3" key="1">
    <citation type="submission" date="2016-07" db="EMBL/GenBank/DDBJ databases">
        <title>Pervasive Adenine N6-methylation of Active Genes in Fungi.</title>
        <authorList>
            <consortium name="DOE Joint Genome Institute"/>
            <person name="Mondo S.J."/>
            <person name="Dannebaum R.O."/>
            <person name="Kuo R.C."/>
            <person name="Labutti K."/>
            <person name="Haridas S."/>
            <person name="Kuo A."/>
            <person name="Salamov A."/>
            <person name="Ahrendt S.R."/>
            <person name="Lipzen A."/>
            <person name="Sullivan W."/>
            <person name="Andreopoulos W.B."/>
            <person name="Clum A."/>
            <person name="Lindquist E."/>
            <person name="Daum C."/>
            <person name="Ramamoorthy G.K."/>
            <person name="Gryganskyi A."/>
            <person name="Culley D."/>
            <person name="Magnuson J.K."/>
            <person name="James T.Y."/>
            <person name="O'Malley M.A."/>
            <person name="Stajich J.E."/>
            <person name="Spatafora J.W."/>
            <person name="Visel A."/>
            <person name="Grigoriev I.V."/>
        </authorList>
    </citation>
    <scope>NUCLEOTIDE SEQUENCE [LARGE SCALE GENOMIC DNA]</scope>
    <source>
        <strain evidence="2 3">NRRL 3116</strain>
    </source>
</reference>